<evidence type="ECO:0000256" key="2">
    <source>
        <dbReference type="ARBA" id="ARBA00022475"/>
    </source>
</evidence>
<keyword evidence="6 10" id="KW-1133">Transmembrane helix</keyword>
<dbReference type="AlphaFoldDB" id="A0AAD9RP16"/>
<dbReference type="GO" id="GO:0004984">
    <property type="term" value="F:olfactory receptor activity"/>
    <property type="evidence" value="ECO:0007669"/>
    <property type="project" value="InterPro"/>
</dbReference>
<sequence>MPSNKNYEEDVRYTIQPNRYMLLSLGVWPPSSRKSESLLRQNSRHLLIILNFLIILCVVIPGILHISLIEKTAYGRLRVAVPVMYSSMTLAKYSILVFCTEQTESCLKHVKEDWKNANDECTRDTMRRNARIGRRFFAICGGLMYGSGFTYRAIVPLIKEKIVINENLTIRPLPCPCYFVFLDPQVSPAYEIVYFLQCLSGFITYGVTTAVCGLAALFVMHTCGQLEILAILMNRMVEKTDPGEDVHTKVAATVEHQIRVRSFLRTLDDTLQKLCLIEVMGCTLIVCLLAYNIMTEWGNHNFAIVCINSVALSSIICNIFMFCYIGEQLTLQAENVARTLRMLDWYYLPRNKVRCVILMIAISNRSMRITAGNIVDLSLQTFGNVSNFPMNFILTVTESTIRGRTSADFEVYSNLCPSFKEYLLLGSEGVEQPINSRTFSIPLLLMFLVILY</sequence>
<keyword evidence="9 10" id="KW-0807">Transducer</keyword>
<comment type="caution">
    <text evidence="11">The sequence shown here is derived from an EMBL/GenBank/DDBJ whole genome shotgun (WGS) entry which is preliminary data.</text>
</comment>
<keyword evidence="4 10" id="KW-0812">Transmembrane</keyword>
<feature type="transmembrane region" description="Helical" evidence="10">
    <location>
        <begin position="136"/>
        <end position="154"/>
    </location>
</feature>
<feature type="transmembrane region" description="Helical" evidence="10">
    <location>
        <begin position="46"/>
        <end position="68"/>
    </location>
</feature>
<keyword evidence="7 10" id="KW-0472">Membrane</keyword>
<comment type="subcellular location">
    <subcellularLocation>
        <location evidence="1 10">Cell membrane</location>
        <topology evidence="1 10">Multi-pass membrane protein</topology>
    </subcellularLocation>
</comment>
<evidence type="ECO:0000313" key="12">
    <source>
        <dbReference type="Proteomes" id="UP001258017"/>
    </source>
</evidence>
<feature type="transmembrane region" description="Helical" evidence="10">
    <location>
        <begin position="192"/>
        <end position="219"/>
    </location>
</feature>
<dbReference type="Pfam" id="PF02949">
    <property type="entry name" value="7tm_6"/>
    <property type="match status" value="1"/>
</dbReference>
<organism evidence="11 12">
    <name type="scientific">Odynerus spinipes</name>
    <dbReference type="NCBI Taxonomy" id="1348599"/>
    <lineage>
        <taxon>Eukaryota</taxon>
        <taxon>Metazoa</taxon>
        <taxon>Ecdysozoa</taxon>
        <taxon>Arthropoda</taxon>
        <taxon>Hexapoda</taxon>
        <taxon>Insecta</taxon>
        <taxon>Pterygota</taxon>
        <taxon>Neoptera</taxon>
        <taxon>Endopterygota</taxon>
        <taxon>Hymenoptera</taxon>
        <taxon>Apocrita</taxon>
        <taxon>Aculeata</taxon>
        <taxon>Vespoidea</taxon>
        <taxon>Vespidae</taxon>
        <taxon>Eumeninae</taxon>
        <taxon>Odynerus</taxon>
    </lineage>
</organism>
<gene>
    <name evidence="11" type="ORF">KPH14_009201</name>
</gene>
<reference evidence="11" key="1">
    <citation type="submission" date="2021-08" db="EMBL/GenBank/DDBJ databases">
        <authorList>
            <person name="Misof B."/>
            <person name="Oliver O."/>
            <person name="Podsiadlowski L."/>
            <person name="Donath A."/>
            <person name="Peters R."/>
            <person name="Mayer C."/>
            <person name="Rust J."/>
            <person name="Gunkel S."/>
            <person name="Lesny P."/>
            <person name="Martin S."/>
            <person name="Oeyen J.P."/>
            <person name="Petersen M."/>
            <person name="Panagiotis P."/>
            <person name="Wilbrandt J."/>
            <person name="Tanja T."/>
        </authorList>
    </citation>
    <scope>NUCLEOTIDE SEQUENCE</scope>
    <source>
        <strain evidence="11">GBR_01_08_01A</strain>
        <tissue evidence="11">Thorax + abdomen</tissue>
    </source>
</reference>
<keyword evidence="12" id="KW-1185">Reference proteome</keyword>
<evidence type="ECO:0000256" key="6">
    <source>
        <dbReference type="ARBA" id="ARBA00022989"/>
    </source>
</evidence>
<comment type="caution">
    <text evidence="10">Lacks conserved residue(s) required for the propagation of feature annotation.</text>
</comment>
<dbReference type="InterPro" id="IPR004117">
    <property type="entry name" value="7tm6_olfct_rcpt"/>
</dbReference>
<evidence type="ECO:0000256" key="7">
    <source>
        <dbReference type="ARBA" id="ARBA00023136"/>
    </source>
</evidence>
<dbReference type="PANTHER" id="PTHR21137">
    <property type="entry name" value="ODORANT RECEPTOR"/>
    <property type="match status" value="1"/>
</dbReference>
<dbReference type="GO" id="GO:0005886">
    <property type="term" value="C:plasma membrane"/>
    <property type="evidence" value="ECO:0007669"/>
    <property type="project" value="UniProtKB-SubCell"/>
</dbReference>
<feature type="transmembrane region" description="Helical" evidence="10">
    <location>
        <begin position="274"/>
        <end position="294"/>
    </location>
</feature>
<evidence type="ECO:0000256" key="10">
    <source>
        <dbReference type="RuleBase" id="RU351113"/>
    </source>
</evidence>
<dbReference type="Proteomes" id="UP001258017">
    <property type="component" value="Unassembled WGS sequence"/>
</dbReference>
<dbReference type="EMBL" id="JAIFRP010000030">
    <property type="protein sequence ID" value="KAK2583181.1"/>
    <property type="molecule type" value="Genomic_DNA"/>
</dbReference>
<keyword evidence="8 10" id="KW-0675">Receptor</keyword>
<reference evidence="11" key="2">
    <citation type="journal article" date="2023" name="Commun. Biol.">
        <title>Intrasexual cuticular hydrocarbon dimorphism in a wasp sheds light on hydrocarbon biosynthesis genes in Hymenoptera.</title>
        <authorList>
            <person name="Moris V.C."/>
            <person name="Podsiadlowski L."/>
            <person name="Martin S."/>
            <person name="Oeyen J.P."/>
            <person name="Donath A."/>
            <person name="Petersen M."/>
            <person name="Wilbrandt J."/>
            <person name="Misof B."/>
            <person name="Liedtke D."/>
            <person name="Thamm M."/>
            <person name="Scheiner R."/>
            <person name="Schmitt T."/>
            <person name="Niehuis O."/>
        </authorList>
    </citation>
    <scope>NUCLEOTIDE SEQUENCE</scope>
    <source>
        <strain evidence="11">GBR_01_08_01A</strain>
    </source>
</reference>
<keyword evidence="3 10" id="KW-0716">Sensory transduction</keyword>
<protein>
    <recommendedName>
        <fullName evidence="10">Odorant receptor</fullName>
    </recommendedName>
</protein>
<comment type="similarity">
    <text evidence="10">Belongs to the insect chemoreceptor superfamily. Heteromeric odorant receptor channel (TC 1.A.69) family.</text>
</comment>
<keyword evidence="5 10" id="KW-0552">Olfaction</keyword>
<dbReference type="PANTHER" id="PTHR21137:SF35">
    <property type="entry name" value="ODORANT RECEPTOR 19A-RELATED"/>
    <property type="match status" value="1"/>
</dbReference>
<feature type="transmembrane region" description="Helical" evidence="10">
    <location>
        <begin position="300"/>
        <end position="325"/>
    </location>
</feature>
<evidence type="ECO:0000256" key="5">
    <source>
        <dbReference type="ARBA" id="ARBA00022725"/>
    </source>
</evidence>
<name>A0AAD9RP16_9HYME</name>
<dbReference type="GO" id="GO:0007165">
    <property type="term" value="P:signal transduction"/>
    <property type="evidence" value="ECO:0007669"/>
    <property type="project" value="UniProtKB-KW"/>
</dbReference>
<evidence type="ECO:0000256" key="8">
    <source>
        <dbReference type="ARBA" id="ARBA00023170"/>
    </source>
</evidence>
<evidence type="ECO:0000256" key="1">
    <source>
        <dbReference type="ARBA" id="ARBA00004651"/>
    </source>
</evidence>
<keyword evidence="2" id="KW-1003">Cell membrane</keyword>
<evidence type="ECO:0000256" key="3">
    <source>
        <dbReference type="ARBA" id="ARBA00022606"/>
    </source>
</evidence>
<proteinExistence type="inferred from homology"/>
<accession>A0AAD9RP16</accession>
<evidence type="ECO:0000256" key="4">
    <source>
        <dbReference type="ARBA" id="ARBA00022692"/>
    </source>
</evidence>
<evidence type="ECO:0000313" key="11">
    <source>
        <dbReference type="EMBL" id="KAK2583181.1"/>
    </source>
</evidence>
<evidence type="ECO:0000256" key="9">
    <source>
        <dbReference type="ARBA" id="ARBA00023224"/>
    </source>
</evidence>
<dbReference type="GO" id="GO:0005549">
    <property type="term" value="F:odorant binding"/>
    <property type="evidence" value="ECO:0007669"/>
    <property type="project" value="InterPro"/>
</dbReference>